<proteinExistence type="predicted"/>
<reference evidence="1 2" key="1">
    <citation type="submission" date="2015-07" db="EMBL/GenBank/DDBJ databases">
        <title>The genome of Habropoda laboriosa.</title>
        <authorList>
            <person name="Pan H."/>
            <person name="Kapheim K."/>
        </authorList>
    </citation>
    <scope>NUCLEOTIDE SEQUENCE [LARGE SCALE GENOMIC DNA]</scope>
    <source>
        <strain evidence="1">0110345459</strain>
    </source>
</reference>
<organism evidence="1 2">
    <name type="scientific">Habropoda laboriosa</name>
    <dbReference type="NCBI Taxonomy" id="597456"/>
    <lineage>
        <taxon>Eukaryota</taxon>
        <taxon>Metazoa</taxon>
        <taxon>Ecdysozoa</taxon>
        <taxon>Arthropoda</taxon>
        <taxon>Hexapoda</taxon>
        <taxon>Insecta</taxon>
        <taxon>Pterygota</taxon>
        <taxon>Neoptera</taxon>
        <taxon>Endopterygota</taxon>
        <taxon>Hymenoptera</taxon>
        <taxon>Apocrita</taxon>
        <taxon>Aculeata</taxon>
        <taxon>Apoidea</taxon>
        <taxon>Anthophila</taxon>
        <taxon>Apidae</taxon>
        <taxon>Habropoda</taxon>
    </lineage>
</organism>
<evidence type="ECO:0000313" key="2">
    <source>
        <dbReference type="Proteomes" id="UP000053825"/>
    </source>
</evidence>
<evidence type="ECO:0000313" key="1">
    <source>
        <dbReference type="EMBL" id="KOC64986.1"/>
    </source>
</evidence>
<sequence length="55" mass="6054">MLQCPTMGCANAVYTSWIVLDQGQEDSNCSWRKTEKLHGFESSQLQSNAGCSAQL</sequence>
<dbReference type="AlphaFoldDB" id="A0A0L7R2I9"/>
<dbReference type="EMBL" id="KQ414666">
    <property type="protein sequence ID" value="KOC64986.1"/>
    <property type="molecule type" value="Genomic_DNA"/>
</dbReference>
<name>A0A0L7R2I9_9HYME</name>
<dbReference type="Proteomes" id="UP000053825">
    <property type="component" value="Unassembled WGS sequence"/>
</dbReference>
<gene>
    <name evidence="1" type="ORF">WH47_04576</name>
</gene>
<keyword evidence="2" id="KW-1185">Reference proteome</keyword>
<accession>A0A0L7R2I9</accession>
<protein>
    <submittedName>
        <fullName evidence="1">Uncharacterized protein</fullName>
    </submittedName>
</protein>